<dbReference type="GO" id="GO:0006811">
    <property type="term" value="P:monoatomic ion transport"/>
    <property type="evidence" value="ECO:0007669"/>
    <property type="project" value="UniProtKB-KW"/>
</dbReference>
<dbReference type="PIRSF" id="PIRSF006603">
    <property type="entry name" value="DinF"/>
    <property type="match status" value="1"/>
</dbReference>
<sequence length="446" mass="47123">MSLTRDFTAGPPARQILSLALPIIGVAFIQMAYSMADIFWIGHLGPESAAATGAAGIYLWLSMSLAFLPKVGAEITISQSIGAGNMPLARRYARQTVALALAFSVVLGLLLWGLKRPLIGLFALQEAVTNELALGYLSIVIFGLPFAFLNAAYFGLYNGHGNSRVAFIANSIGLCLNFILDPLLINGYLGFPALGVRGAAIATVLAEGVVTAVFLGVNLPKSAPFHGLMRGYRPSWVLTWRVVKIGAPGALQSALFACISIVLARIVAGWGDICVAAQTVGAQIEAISYMTAGGFSSALGSFVGQNFGAGNPARIRMGYHRTLGITALVGGLASVAFLGFGPQIFGLFVPDAQASFEGGRYLQVLGVSQLFMVLEITTGGLFNGVGRTMPPAVVGVAFNLLRIPLALWWGSYSVVGVWWAITASSILKGVVLWLWHFRLKLVQKVA</sequence>
<dbReference type="Proteomes" id="UP000054172">
    <property type="component" value="Unassembled WGS sequence"/>
</dbReference>
<gene>
    <name evidence="11" type="ORF">AL399_02090</name>
</gene>
<feature type="transmembrane region" description="Helical" evidence="10">
    <location>
        <begin position="392"/>
        <end position="410"/>
    </location>
</feature>
<evidence type="ECO:0000256" key="1">
    <source>
        <dbReference type="ARBA" id="ARBA00004651"/>
    </source>
</evidence>
<feature type="transmembrane region" description="Helical" evidence="10">
    <location>
        <begin position="165"/>
        <end position="185"/>
    </location>
</feature>
<organism evidence="11 12">
    <name type="scientific">Candidatus [Bacteroides] periocalifornicus</name>
    <dbReference type="NCBI Taxonomy" id="1702214"/>
    <lineage>
        <taxon>Bacteria</taxon>
        <taxon>Pseudomonadati</taxon>
        <taxon>Bacteroidota</taxon>
    </lineage>
</organism>
<accession>A0A0Q4B8Z9</accession>
<evidence type="ECO:0000256" key="9">
    <source>
        <dbReference type="ARBA" id="ARBA00031636"/>
    </source>
</evidence>
<evidence type="ECO:0000256" key="7">
    <source>
        <dbReference type="ARBA" id="ARBA00023065"/>
    </source>
</evidence>
<evidence type="ECO:0000256" key="2">
    <source>
        <dbReference type="ARBA" id="ARBA00022448"/>
    </source>
</evidence>
<evidence type="ECO:0000256" key="3">
    <source>
        <dbReference type="ARBA" id="ARBA00022449"/>
    </source>
</evidence>
<feature type="transmembrane region" description="Helical" evidence="10">
    <location>
        <begin position="134"/>
        <end position="153"/>
    </location>
</feature>
<dbReference type="GO" id="GO:0015297">
    <property type="term" value="F:antiporter activity"/>
    <property type="evidence" value="ECO:0007669"/>
    <property type="project" value="UniProtKB-KW"/>
</dbReference>
<name>A0A0Q4B8Z9_9BACT</name>
<keyword evidence="8 10" id="KW-0472">Membrane</keyword>
<evidence type="ECO:0000256" key="6">
    <source>
        <dbReference type="ARBA" id="ARBA00022989"/>
    </source>
</evidence>
<dbReference type="InterPro" id="IPR050222">
    <property type="entry name" value="MATE_MdtK"/>
</dbReference>
<proteinExistence type="predicted"/>
<keyword evidence="12" id="KW-1185">Reference proteome</keyword>
<keyword evidence="2" id="KW-0813">Transport</keyword>
<feature type="transmembrane region" description="Helical" evidence="10">
    <location>
        <begin position="416"/>
        <end position="435"/>
    </location>
</feature>
<keyword evidence="3" id="KW-0050">Antiport</keyword>
<evidence type="ECO:0000256" key="10">
    <source>
        <dbReference type="SAM" id="Phobius"/>
    </source>
</evidence>
<feature type="transmembrane region" description="Helical" evidence="10">
    <location>
        <begin position="197"/>
        <end position="219"/>
    </location>
</feature>
<dbReference type="AlphaFoldDB" id="A0A0Q4B8Z9"/>
<dbReference type="Pfam" id="PF01554">
    <property type="entry name" value="MatE"/>
    <property type="match status" value="2"/>
</dbReference>
<dbReference type="PANTHER" id="PTHR43298">
    <property type="entry name" value="MULTIDRUG RESISTANCE PROTEIN NORM-RELATED"/>
    <property type="match status" value="1"/>
</dbReference>
<dbReference type="CDD" id="cd13140">
    <property type="entry name" value="MATE_like_1"/>
    <property type="match status" value="1"/>
</dbReference>
<dbReference type="PANTHER" id="PTHR43298:SF2">
    <property type="entry name" value="FMN_FAD EXPORTER YEEO-RELATED"/>
    <property type="match status" value="1"/>
</dbReference>
<dbReference type="GO" id="GO:0042910">
    <property type="term" value="F:xenobiotic transmembrane transporter activity"/>
    <property type="evidence" value="ECO:0007669"/>
    <property type="project" value="InterPro"/>
</dbReference>
<comment type="caution">
    <text evidence="11">The sequence shown here is derived from an EMBL/GenBank/DDBJ whole genome shotgun (WGS) entry which is preliminary data.</text>
</comment>
<feature type="transmembrane region" description="Helical" evidence="10">
    <location>
        <begin position="96"/>
        <end position="114"/>
    </location>
</feature>
<feature type="transmembrane region" description="Helical" evidence="10">
    <location>
        <begin position="361"/>
        <end position="385"/>
    </location>
</feature>
<feature type="transmembrane region" description="Helical" evidence="10">
    <location>
        <begin position="16"/>
        <end position="36"/>
    </location>
</feature>
<dbReference type="InterPro" id="IPR048279">
    <property type="entry name" value="MdtK-like"/>
</dbReference>
<dbReference type="PATRIC" id="fig|1702214.3.peg.102"/>
<feature type="transmembrane region" description="Helical" evidence="10">
    <location>
        <begin position="48"/>
        <end position="68"/>
    </location>
</feature>
<keyword evidence="4" id="KW-1003">Cell membrane</keyword>
<evidence type="ECO:0000313" key="11">
    <source>
        <dbReference type="EMBL" id="KQM09389.1"/>
    </source>
</evidence>
<keyword evidence="7" id="KW-0406">Ion transport</keyword>
<keyword evidence="5 10" id="KW-0812">Transmembrane</keyword>
<dbReference type="NCBIfam" id="TIGR00797">
    <property type="entry name" value="matE"/>
    <property type="match status" value="1"/>
</dbReference>
<feature type="transmembrane region" description="Helical" evidence="10">
    <location>
        <begin position="323"/>
        <end position="349"/>
    </location>
</feature>
<dbReference type="EMBL" id="LIIK01000006">
    <property type="protein sequence ID" value="KQM09389.1"/>
    <property type="molecule type" value="Genomic_DNA"/>
</dbReference>
<comment type="subcellular location">
    <subcellularLocation>
        <location evidence="1">Cell membrane</location>
        <topology evidence="1">Multi-pass membrane protein</topology>
    </subcellularLocation>
</comment>
<evidence type="ECO:0000313" key="12">
    <source>
        <dbReference type="Proteomes" id="UP000054172"/>
    </source>
</evidence>
<protein>
    <recommendedName>
        <fullName evidence="9">Multidrug-efflux transporter</fullName>
    </recommendedName>
</protein>
<evidence type="ECO:0000256" key="4">
    <source>
        <dbReference type="ARBA" id="ARBA00022475"/>
    </source>
</evidence>
<dbReference type="STRING" id="1702214.AL399_02090"/>
<keyword evidence="6 10" id="KW-1133">Transmembrane helix</keyword>
<evidence type="ECO:0000256" key="8">
    <source>
        <dbReference type="ARBA" id="ARBA00023136"/>
    </source>
</evidence>
<dbReference type="InterPro" id="IPR002528">
    <property type="entry name" value="MATE_fam"/>
</dbReference>
<reference evidence="11" key="1">
    <citation type="submission" date="2015-08" db="EMBL/GenBank/DDBJ databases">
        <title>Candidatus Bacteriodes Periocalifornicus.</title>
        <authorList>
            <person name="McLean J.S."/>
            <person name="Kelley S."/>
        </authorList>
    </citation>
    <scope>NUCLEOTIDE SEQUENCE [LARGE SCALE GENOMIC DNA]</scope>
    <source>
        <strain evidence="11">12B</strain>
    </source>
</reference>
<evidence type="ECO:0000256" key="5">
    <source>
        <dbReference type="ARBA" id="ARBA00022692"/>
    </source>
</evidence>
<dbReference type="GO" id="GO:0005886">
    <property type="term" value="C:plasma membrane"/>
    <property type="evidence" value="ECO:0007669"/>
    <property type="project" value="UniProtKB-SubCell"/>
</dbReference>